<dbReference type="EC" id="3.2.1.4" evidence="3"/>
<evidence type="ECO:0000256" key="3">
    <source>
        <dbReference type="ARBA" id="ARBA00012601"/>
    </source>
</evidence>
<keyword evidence="13" id="KW-1185">Reference proteome</keyword>
<dbReference type="InterPro" id="IPR052288">
    <property type="entry name" value="GH45_Enzymes"/>
</dbReference>
<evidence type="ECO:0000313" key="12">
    <source>
        <dbReference type="EMBL" id="KAL1615953.1"/>
    </source>
</evidence>
<protein>
    <recommendedName>
        <fullName evidence="3">cellulase</fullName>
        <ecNumber evidence="3">3.2.1.4</ecNumber>
    </recommendedName>
</protein>
<keyword evidence="10" id="KW-0472">Membrane</keyword>
<name>A0ABR3SB67_9PEZI</name>
<evidence type="ECO:0000256" key="10">
    <source>
        <dbReference type="SAM" id="Phobius"/>
    </source>
</evidence>
<keyword evidence="10" id="KW-0812">Transmembrane</keyword>
<dbReference type="PANTHER" id="PTHR39730">
    <property type="entry name" value="ENDOGLUCANASE 1"/>
    <property type="match status" value="1"/>
</dbReference>
<evidence type="ECO:0000256" key="7">
    <source>
        <dbReference type="ARBA" id="ARBA00023295"/>
    </source>
</evidence>
<feature type="region of interest" description="Disordered" evidence="9">
    <location>
        <begin position="222"/>
        <end position="250"/>
    </location>
</feature>
<reference evidence="12 13" key="1">
    <citation type="submission" date="2024-02" db="EMBL/GenBank/DDBJ databases">
        <title>De novo assembly and annotation of 12 fungi associated with fruit tree decline syndrome in Ontario, Canada.</title>
        <authorList>
            <person name="Sulman M."/>
            <person name="Ellouze W."/>
            <person name="Ilyukhin E."/>
        </authorList>
    </citation>
    <scope>NUCLEOTIDE SEQUENCE [LARGE SCALE GENOMIC DNA]</scope>
    <source>
        <strain evidence="12 13">M1-105</strain>
    </source>
</reference>
<gene>
    <name evidence="12" type="ORF">SLS56_011624</name>
</gene>
<feature type="transmembrane region" description="Helical" evidence="10">
    <location>
        <begin position="145"/>
        <end position="163"/>
    </location>
</feature>
<dbReference type="SUPFAM" id="SSF50685">
    <property type="entry name" value="Barwin-like endoglucanases"/>
    <property type="match status" value="1"/>
</dbReference>
<evidence type="ECO:0000256" key="1">
    <source>
        <dbReference type="ARBA" id="ARBA00000966"/>
    </source>
</evidence>
<keyword evidence="8" id="KW-0624">Polysaccharide degradation</keyword>
<dbReference type="EMBL" id="JAJVDC020000288">
    <property type="protein sequence ID" value="KAL1615953.1"/>
    <property type="molecule type" value="Genomic_DNA"/>
</dbReference>
<keyword evidence="4" id="KW-0378">Hydrolase</keyword>
<evidence type="ECO:0000256" key="9">
    <source>
        <dbReference type="SAM" id="MobiDB-lite"/>
    </source>
</evidence>
<dbReference type="InterPro" id="IPR000334">
    <property type="entry name" value="Glyco_hydro_45"/>
</dbReference>
<feature type="domain" description="Glycosyl hydrolases family 45 active site" evidence="11">
    <location>
        <begin position="13"/>
        <end position="108"/>
    </location>
</feature>
<comment type="caution">
    <text evidence="12">The sequence shown here is derived from an EMBL/GenBank/DDBJ whole genome shotgun (WGS) entry which is preliminary data.</text>
</comment>
<dbReference type="Pfam" id="PF02015">
    <property type="entry name" value="Glyco_hydro_45"/>
    <property type="match status" value="1"/>
</dbReference>
<evidence type="ECO:0000256" key="2">
    <source>
        <dbReference type="ARBA" id="ARBA00007793"/>
    </source>
</evidence>
<evidence type="ECO:0000256" key="5">
    <source>
        <dbReference type="ARBA" id="ARBA00023001"/>
    </source>
</evidence>
<accession>A0ABR3SB67</accession>
<comment type="similarity">
    <text evidence="2">Belongs to the glycosyl hydrolase 45 (cellulase K) family.</text>
</comment>
<keyword evidence="5" id="KW-0136">Cellulose degradation</keyword>
<keyword evidence="7" id="KW-0326">Glycosidase</keyword>
<evidence type="ECO:0000256" key="6">
    <source>
        <dbReference type="ARBA" id="ARBA00023277"/>
    </source>
</evidence>
<evidence type="ECO:0000259" key="11">
    <source>
        <dbReference type="Pfam" id="PF02015"/>
    </source>
</evidence>
<dbReference type="PANTHER" id="PTHR39730:SF1">
    <property type="entry name" value="ENDOGLUCANASE 1"/>
    <property type="match status" value="1"/>
</dbReference>
<keyword evidence="10" id="KW-1133">Transmembrane helix</keyword>
<dbReference type="Proteomes" id="UP001521116">
    <property type="component" value="Unassembled WGS sequence"/>
</dbReference>
<sequence length="313" mass="34516">MGPADSKRPRSLTFTTTSIAGKTLVVQITNTGGDLGDNHFDIAMPGGGVGQFNGCSQQWGGGIDLGQQYGGFSDVSQCGQIPGPWQDSCAWRFDWFENADNPEVQFRRSFDIYLSAPSSFRRTYSIDASLLLRLLPTNMPLDRSTLNHVIFIAFLILVFYRVLRPFADNIQFHEDIQFTPSNTTELGHHRHNTPEGFHLSTTKLAYRNATAHLHGNVTTLLPRNSTSPAYSRATGQPHANGTGSTHSSATRRLHGDMDLEHRGKPYKGGNKNGGGTTNNCYNCSYEDKATFESADDKLMVGMSLLTFLVGWFV</sequence>
<evidence type="ECO:0000256" key="8">
    <source>
        <dbReference type="ARBA" id="ARBA00023326"/>
    </source>
</evidence>
<dbReference type="InterPro" id="IPR036908">
    <property type="entry name" value="RlpA-like_sf"/>
</dbReference>
<dbReference type="Gene3D" id="2.40.40.10">
    <property type="entry name" value="RlpA-like domain"/>
    <property type="match status" value="1"/>
</dbReference>
<proteinExistence type="inferred from homology"/>
<organism evidence="12 13">
    <name type="scientific">Neofusicoccum ribis</name>
    <dbReference type="NCBI Taxonomy" id="45134"/>
    <lineage>
        <taxon>Eukaryota</taxon>
        <taxon>Fungi</taxon>
        <taxon>Dikarya</taxon>
        <taxon>Ascomycota</taxon>
        <taxon>Pezizomycotina</taxon>
        <taxon>Dothideomycetes</taxon>
        <taxon>Dothideomycetes incertae sedis</taxon>
        <taxon>Botryosphaeriales</taxon>
        <taxon>Botryosphaeriaceae</taxon>
        <taxon>Neofusicoccum</taxon>
    </lineage>
</organism>
<keyword evidence="6" id="KW-0119">Carbohydrate metabolism</keyword>
<comment type="catalytic activity">
    <reaction evidence="1">
        <text>Endohydrolysis of (1-&gt;4)-beta-D-glucosidic linkages in cellulose, lichenin and cereal beta-D-glucans.</text>
        <dbReference type="EC" id="3.2.1.4"/>
    </reaction>
</comment>
<evidence type="ECO:0000313" key="13">
    <source>
        <dbReference type="Proteomes" id="UP001521116"/>
    </source>
</evidence>
<evidence type="ECO:0000256" key="4">
    <source>
        <dbReference type="ARBA" id="ARBA00022801"/>
    </source>
</evidence>